<evidence type="ECO:0000313" key="1">
    <source>
        <dbReference type="EMBL" id="GLW94779.1"/>
    </source>
</evidence>
<proteinExistence type="predicted"/>
<comment type="caution">
    <text evidence="1">The sequence shown here is derived from an EMBL/GenBank/DDBJ whole genome shotgun (WGS) entry which is preliminary data.</text>
</comment>
<dbReference type="PROSITE" id="PS51257">
    <property type="entry name" value="PROKAR_LIPOPROTEIN"/>
    <property type="match status" value="1"/>
</dbReference>
<name>A0A9W6QUF2_9PSEU</name>
<keyword evidence="2" id="KW-1185">Reference proteome</keyword>
<evidence type="ECO:0000313" key="2">
    <source>
        <dbReference type="Proteomes" id="UP001165042"/>
    </source>
</evidence>
<sequence>MGDVVRVRYFAIAVGVAFAAGCTQPPEVVEAIPLTGSGPVPTAEAKSAPFRLYTHCDIRFVRYNGQAWAAEREYPDPTRAPGPDGSTAYDGYISGRMVEVDERTLRFVTDPGFIIGEPAEVVFHPTTAEIPLCA</sequence>
<dbReference type="AlphaFoldDB" id="A0A9W6QUF2"/>
<dbReference type="Proteomes" id="UP001165042">
    <property type="component" value="Unassembled WGS sequence"/>
</dbReference>
<accession>A0A9W6QUF2</accession>
<reference evidence="1" key="1">
    <citation type="submission" date="2023-02" db="EMBL/GenBank/DDBJ databases">
        <title>Actinokineospora globicatena NBRC 15670.</title>
        <authorList>
            <person name="Ichikawa N."/>
            <person name="Sato H."/>
            <person name="Tonouchi N."/>
        </authorList>
    </citation>
    <scope>NUCLEOTIDE SEQUENCE</scope>
    <source>
        <strain evidence="1">NBRC 15670</strain>
    </source>
</reference>
<protein>
    <submittedName>
        <fullName evidence="1">Uncharacterized protein</fullName>
    </submittedName>
</protein>
<gene>
    <name evidence="1" type="ORF">Aglo03_55950</name>
</gene>
<organism evidence="1 2">
    <name type="scientific">Actinokineospora globicatena</name>
    <dbReference type="NCBI Taxonomy" id="103729"/>
    <lineage>
        <taxon>Bacteria</taxon>
        <taxon>Bacillati</taxon>
        <taxon>Actinomycetota</taxon>
        <taxon>Actinomycetes</taxon>
        <taxon>Pseudonocardiales</taxon>
        <taxon>Pseudonocardiaceae</taxon>
        <taxon>Actinokineospora</taxon>
    </lineage>
</organism>
<dbReference type="EMBL" id="BSSD01000010">
    <property type="protein sequence ID" value="GLW94779.1"/>
    <property type="molecule type" value="Genomic_DNA"/>
</dbReference>